<dbReference type="PANTHER" id="PTHR43166:SF6">
    <property type="entry name" value="PHOSPHONATES IMPORT ATP-BINDING PROTEIN PHNC"/>
    <property type="match status" value="1"/>
</dbReference>
<dbReference type="GO" id="GO:0015416">
    <property type="term" value="F:ABC-type phosphonate transporter activity"/>
    <property type="evidence" value="ECO:0007669"/>
    <property type="project" value="InterPro"/>
</dbReference>
<evidence type="ECO:0000313" key="9">
    <source>
        <dbReference type="EMBL" id="MCE7511217.1"/>
    </source>
</evidence>
<evidence type="ECO:0000259" key="8">
    <source>
        <dbReference type="PROSITE" id="PS50893"/>
    </source>
</evidence>
<dbReference type="EMBL" id="JAJVKT010000045">
    <property type="protein sequence ID" value="MCE7511217.1"/>
    <property type="molecule type" value="Genomic_DNA"/>
</dbReference>
<dbReference type="PROSITE" id="PS00211">
    <property type="entry name" value="ABC_TRANSPORTER_1"/>
    <property type="match status" value="1"/>
</dbReference>
<gene>
    <name evidence="9" type="primary">phnC</name>
    <name evidence="9" type="ORF">LZG35_21485</name>
</gene>
<protein>
    <submittedName>
        <fullName evidence="9">Phosphonate ABC transporter ATP-binding protein</fullName>
    </submittedName>
</protein>
<evidence type="ECO:0000256" key="7">
    <source>
        <dbReference type="ARBA" id="ARBA00023136"/>
    </source>
</evidence>
<dbReference type="RefSeq" id="WP_233926210.1">
    <property type="nucleotide sequence ID" value="NZ_JAJVKT010000045.1"/>
</dbReference>
<keyword evidence="5 9" id="KW-0067">ATP-binding</keyword>
<accession>A0A9Q3ZIG7</accession>
<evidence type="ECO:0000256" key="1">
    <source>
        <dbReference type="ARBA" id="ARBA00004417"/>
    </source>
</evidence>
<dbReference type="GO" id="GO:0005524">
    <property type="term" value="F:ATP binding"/>
    <property type="evidence" value="ECO:0007669"/>
    <property type="project" value="UniProtKB-KW"/>
</dbReference>
<evidence type="ECO:0000256" key="5">
    <source>
        <dbReference type="ARBA" id="ARBA00022840"/>
    </source>
</evidence>
<name>A0A9Q3ZIG7_9GAMM</name>
<dbReference type="PROSITE" id="PS50893">
    <property type="entry name" value="ABC_TRANSPORTER_2"/>
    <property type="match status" value="1"/>
</dbReference>
<dbReference type="InterPro" id="IPR003439">
    <property type="entry name" value="ABC_transporter-like_ATP-bd"/>
</dbReference>
<dbReference type="InterPro" id="IPR012693">
    <property type="entry name" value="ABC_transpr_PhnC"/>
</dbReference>
<comment type="subcellular location">
    <subcellularLocation>
        <location evidence="1">Cell inner membrane</location>
        <topology evidence="1">Peripheral membrane protein</topology>
    </subcellularLocation>
</comment>
<feature type="domain" description="ABC transporter" evidence="8">
    <location>
        <begin position="5"/>
        <end position="253"/>
    </location>
</feature>
<evidence type="ECO:0000313" key="10">
    <source>
        <dbReference type="Proteomes" id="UP001107961"/>
    </source>
</evidence>
<keyword evidence="10" id="KW-1185">Reference proteome</keyword>
<organism evidence="9 10">
    <name type="scientific">Alloalcanivorax xenomutans</name>
    <dbReference type="NCBI Taxonomy" id="1094342"/>
    <lineage>
        <taxon>Bacteria</taxon>
        <taxon>Pseudomonadati</taxon>
        <taxon>Pseudomonadota</taxon>
        <taxon>Gammaproteobacteria</taxon>
        <taxon>Oceanospirillales</taxon>
        <taxon>Alcanivoracaceae</taxon>
        <taxon>Alloalcanivorax</taxon>
    </lineage>
</organism>
<keyword evidence="6" id="KW-1278">Translocase</keyword>
<evidence type="ECO:0000256" key="3">
    <source>
        <dbReference type="ARBA" id="ARBA00022475"/>
    </source>
</evidence>
<dbReference type="Pfam" id="PF00005">
    <property type="entry name" value="ABC_tran"/>
    <property type="match status" value="1"/>
</dbReference>
<keyword evidence="3" id="KW-1003">Cell membrane</keyword>
<keyword evidence="4" id="KW-0547">Nucleotide-binding</keyword>
<dbReference type="NCBIfam" id="TIGR02315">
    <property type="entry name" value="ABC_phnC"/>
    <property type="match status" value="1"/>
</dbReference>
<keyword evidence="7" id="KW-0472">Membrane</keyword>
<comment type="caution">
    <text evidence="9">The sequence shown here is derived from an EMBL/GenBank/DDBJ whole genome shotgun (WGS) entry which is preliminary data.</text>
</comment>
<dbReference type="Gene3D" id="3.40.50.300">
    <property type="entry name" value="P-loop containing nucleotide triphosphate hydrolases"/>
    <property type="match status" value="1"/>
</dbReference>
<dbReference type="InterPro" id="IPR050086">
    <property type="entry name" value="MetN_ABC_transporter-like"/>
</dbReference>
<dbReference type="SUPFAM" id="SSF52540">
    <property type="entry name" value="P-loop containing nucleoside triphosphate hydrolases"/>
    <property type="match status" value="1"/>
</dbReference>
<dbReference type="InterPro" id="IPR003593">
    <property type="entry name" value="AAA+_ATPase"/>
</dbReference>
<evidence type="ECO:0000256" key="4">
    <source>
        <dbReference type="ARBA" id="ARBA00022741"/>
    </source>
</evidence>
<dbReference type="AlphaFoldDB" id="A0A9Q3ZIG7"/>
<keyword evidence="2" id="KW-0813">Transport</keyword>
<evidence type="ECO:0000256" key="2">
    <source>
        <dbReference type="ARBA" id="ARBA00022448"/>
    </source>
</evidence>
<dbReference type="SMART" id="SM00382">
    <property type="entry name" value="AAA"/>
    <property type="match status" value="1"/>
</dbReference>
<sequence length="277" mass="30429">MEPVIRIRNLSKTFGKNGKALHNIDLNVGAGEMVGLIGPSGSGKSTLLRHITGLVRGDQNAGGVQVLGQPMQTDGRLNGNIRQTRARIGYIFQQFNLVNRLSVIENVLTGTLGRIPAWRGTLGYFRDDERALAMESLRRVGMERFAHQRASCLSGGQQQRVAIARALTQQPDVILADEPIASLDPESARCVMDILSDIHQHDGKTVLVTLHQVDYARNYCSRIVALRQGEILFDDKASELTPVLLNQIYGTTSFNEESLPAPRQRLLRPVSGLALGQ</sequence>
<dbReference type="Proteomes" id="UP001107961">
    <property type="component" value="Unassembled WGS sequence"/>
</dbReference>
<reference evidence="9" key="1">
    <citation type="submission" date="2022-01" db="EMBL/GenBank/DDBJ databases">
        <authorList>
            <person name="Karlyshev A.V."/>
            <person name="Jaspars M."/>
        </authorList>
    </citation>
    <scope>NUCLEOTIDE SEQUENCE</scope>
    <source>
        <strain evidence="9">AGSA3-2</strain>
    </source>
</reference>
<dbReference type="CDD" id="cd03256">
    <property type="entry name" value="ABC_PhnC_transporter"/>
    <property type="match status" value="1"/>
</dbReference>
<dbReference type="GO" id="GO:0005886">
    <property type="term" value="C:plasma membrane"/>
    <property type="evidence" value="ECO:0007669"/>
    <property type="project" value="UniProtKB-SubCell"/>
</dbReference>
<dbReference type="InterPro" id="IPR027417">
    <property type="entry name" value="P-loop_NTPase"/>
</dbReference>
<evidence type="ECO:0000256" key="6">
    <source>
        <dbReference type="ARBA" id="ARBA00022967"/>
    </source>
</evidence>
<proteinExistence type="predicted"/>
<dbReference type="InterPro" id="IPR017871">
    <property type="entry name" value="ABC_transporter-like_CS"/>
</dbReference>
<dbReference type="GO" id="GO:0016887">
    <property type="term" value="F:ATP hydrolysis activity"/>
    <property type="evidence" value="ECO:0007669"/>
    <property type="project" value="InterPro"/>
</dbReference>
<dbReference type="PANTHER" id="PTHR43166">
    <property type="entry name" value="AMINO ACID IMPORT ATP-BINDING PROTEIN"/>
    <property type="match status" value="1"/>
</dbReference>